<sequence>MPHSLPGNLSPARLARIRLKVSAITISVIVVYALTLNAFDEDKDPFYDEILAVIDRIPTSDILIIAGDWNARTRRTNTRFRHSRRHLRTWYSNDGVTASQNEHFLVRSRWSDLDSRMFRGAETGSEHGPVHILGRANLHLHLKVVKCRSKPLRYDISKLKSNQIEHLFHIELKNRFNGLQILQSASSDEVWQAVKHNLQSVMSKTHGTTKRKDRDWISG</sequence>
<evidence type="ECO:0000313" key="2">
    <source>
        <dbReference type="RefSeq" id="XP_029652544.1"/>
    </source>
</evidence>
<dbReference type="RefSeq" id="XP_029652544.1">
    <property type="nucleotide sequence ID" value="XM_029796684.1"/>
</dbReference>
<protein>
    <submittedName>
        <fullName evidence="2">Uncharacterized protein LOC115225737</fullName>
    </submittedName>
</protein>
<dbReference type="KEGG" id="osn:115225737"/>
<dbReference type="AlphaFoldDB" id="A0A6P7TKT2"/>
<dbReference type="Gene3D" id="3.60.10.10">
    <property type="entry name" value="Endonuclease/exonuclease/phosphatase"/>
    <property type="match status" value="1"/>
</dbReference>
<dbReference type="InterPro" id="IPR036691">
    <property type="entry name" value="Endo/exonu/phosph_ase_sf"/>
</dbReference>
<gene>
    <name evidence="2" type="primary">LOC115225737</name>
</gene>
<dbReference type="Proteomes" id="UP000515154">
    <property type="component" value="Linkage group LG2"/>
</dbReference>
<dbReference type="SUPFAM" id="SSF56219">
    <property type="entry name" value="DNase I-like"/>
    <property type="match status" value="1"/>
</dbReference>
<keyword evidence="1" id="KW-1185">Reference proteome</keyword>
<reference evidence="2" key="1">
    <citation type="submission" date="2025-08" db="UniProtKB">
        <authorList>
            <consortium name="RefSeq"/>
        </authorList>
    </citation>
    <scope>IDENTIFICATION</scope>
</reference>
<evidence type="ECO:0000313" key="1">
    <source>
        <dbReference type="Proteomes" id="UP000515154"/>
    </source>
</evidence>
<accession>A0A6P7TKT2</accession>
<name>A0A6P7TKT2_9MOLL</name>
<proteinExistence type="predicted"/>
<organism evidence="1 2">
    <name type="scientific">Octopus sinensis</name>
    <name type="common">East Asian common octopus</name>
    <dbReference type="NCBI Taxonomy" id="2607531"/>
    <lineage>
        <taxon>Eukaryota</taxon>
        <taxon>Metazoa</taxon>
        <taxon>Spiralia</taxon>
        <taxon>Lophotrochozoa</taxon>
        <taxon>Mollusca</taxon>
        <taxon>Cephalopoda</taxon>
        <taxon>Coleoidea</taxon>
        <taxon>Octopodiformes</taxon>
        <taxon>Octopoda</taxon>
        <taxon>Incirrata</taxon>
        <taxon>Octopodidae</taxon>
        <taxon>Octopus</taxon>
    </lineage>
</organism>